<feature type="region of interest" description="Disordered" evidence="1">
    <location>
        <begin position="559"/>
        <end position="783"/>
    </location>
</feature>
<sequence>MIRAMVTVQQKDYVDRGVQTDFPRLSRPDSSTSKPQNSRVYDPPAPSTPPNTLGSDISSYSPRFDIAYGRSPASGGHPTPLHTAGPTRSPPTSRKHAQLPYSRPSQLNATTQRVLSLPEISPRVVHVPRETRGVSLSERPTVSLSFSDNTTDSASAETSFLSENRSGSSRARRSFPSSDMPHTPSPPSSPESVMIIGNDMQVPISFLRHKAKSSRVYEDDSGWISWASSPPKPIPALHGPLSLPYARCPSGAEGTIVEGEDLSRMIWGLGIEDAGSHSRTNSNQFSNKSTPQPSFTPRLQAQRNSPRHTASHQHHNTSPRHQLQPSHERLHTPLVGGITTVHEARNQILLHQRALESIGPRHSSRGQVQEHALTAPQSSDSWMDYRAHDDLLDRLSAYDGQRGLGLDWQETLRHQHEVANEGVKSKSSHSLKPSAPVFVPASQQAVQQYPQIFVEPRIPHTINTPQRLTAIEIAQQYRAQHRPQSYLPTPPGSSSPQWTPFMPHYTDPFPPLDLHLLPIKHQPSFAPPSLLRESQQCPPDPSRELRQFVFDRMRNPDLKLGQDYTSMNFSDSGITHQNQPITPRIRSSPSQYRNPATDASPPHPGPPPNSPLPPIPSSRARNFLATPPSPTSPDPRIQSRNSARQPRSVPFARLLQRRLSSVPEEESGHYMEPDSPPPSPPKVASAIRAPRPPSYSLADSFQSRSHSASGQWHAGAANSARGGFASQSRMTRESESDAARWRMPIAGRGKATIKTPLKVANSESLDSRGEDSAKTDGSTNNVSPWLAASLGVEAWL</sequence>
<feature type="region of interest" description="Disordered" evidence="1">
    <location>
        <begin position="275"/>
        <end position="326"/>
    </location>
</feature>
<feature type="compositionally biased region" description="Basic residues" evidence="1">
    <location>
        <begin position="305"/>
        <end position="318"/>
    </location>
</feature>
<feature type="compositionally biased region" description="Polar residues" evidence="1">
    <location>
        <begin position="563"/>
        <end position="594"/>
    </location>
</feature>
<evidence type="ECO:0000313" key="3">
    <source>
        <dbReference type="Proteomes" id="UP001215598"/>
    </source>
</evidence>
<comment type="caution">
    <text evidence="2">The sequence shown here is derived from an EMBL/GenBank/DDBJ whole genome shotgun (WGS) entry which is preliminary data.</text>
</comment>
<feature type="compositionally biased region" description="Polar residues" evidence="1">
    <location>
        <begin position="143"/>
        <end position="169"/>
    </location>
</feature>
<evidence type="ECO:0000256" key="1">
    <source>
        <dbReference type="SAM" id="MobiDB-lite"/>
    </source>
</evidence>
<reference evidence="2" key="1">
    <citation type="submission" date="2023-03" db="EMBL/GenBank/DDBJ databases">
        <title>Massive genome expansion in bonnet fungi (Mycena s.s.) driven by repeated elements and novel gene families across ecological guilds.</title>
        <authorList>
            <consortium name="Lawrence Berkeley National Laboratory"/>
            <person name="Harder C.B."/>
            <person name="Miyauchi S."/>
            <person name="Viragh M."/>
            <person name="Kuo A."/>
            <person name="Thoen E."/>
            <person name="Andreopoulos B."/>
            <person name="Lu D."/>
            <person name="Skrede I."/>
            <person name="Drula E."/>
            <person name="Henrissat B."/>
            <person name="Morin E."/>
            <person name="Kohler A."/>
            <person name="Barry K."/>
            <person name="LaButti K."/>
            <person name="Morin E."/>
            <person name="Salamov A."/>
            <person name="Lipzen A."/>
            <person name="Mereny Z."/>
            <person name="Hegedus B."/>
            <person name="Baldrian P."/>
            <person name="Stursova M."/>
            <person name="Weitz H."/>
            <person name="Taylor A."/>
            <person name="Grigoriev I.V."/>
            <person name="Nagy L.G."/>
            <person name="Martin F."/>
            <person name="Kauserud H."/>
        </authorList>
    </citation>
    <scope>NUCLEOTIDE SEQUENCE</scope>
    <source>
        <strain evidence="2">CBHHK182m</strain>
    </source>
</reference>
<feature type="compositionally biased region" description="Polar residues" evidence="1">
    <location>
        <begin position="277"/>
        <end position="304"/>
    </location>
</feature>
<accession>A0AAD7N6C4</accession>
<name>A0AAD7N6C4_9AGAR</name>
<protein>
    <submittedName>
        <fullName evidence="2">Uncharacterized protein</fullName>
    </submittedName>
</protein>
<feature type="compositionally biased region" description="Polar residues" evidence="1">
    <location>
        <begin position="697"/>
        <end position="710"/>
    </location>
</feature>
<dbReference type="EMBL" id="JARKIB010000077">
    <property type="protein sequence ID" value="KAJ7747351.1"/>
    <property type="molecule type" value="Genomic_DNA"/>
</dbReference>
<keyword evidence="3" id="KW-1185">Reference proteome</keyword>
<feature type="compositionally biased region" description="Basic and acidic residues" evidence="1">
    <location>
        <begin position="765"/>
        <end position="774"/>
    </location>
</feature>
<feature type="compositionally biased region" description="Basic and acidic residues" evidence="1">
    <location>
        <begin position="730"/>
        <end position="740"/>
    </location>
</feature>
<dbReference type="Proteomes" id="UP001215598">
    <property type="component" value="Unassembled WGS sequence"/>
</dbReference>
<feature type="region of interest" description="Disordered" evidence="1">
    <location>
        <begin position="17"/>
        <end position="115"/>
    </location>
</feature>
<feature type="compositionally biased region" description="Polar residues" evidence="1">
    <location>
        <begin position="50"/>
        <end position="61"/>
    </location>
</feature>
<organism evidence="2 3">
    <name type="scientific">Mycena metata</name>
    <dbReference type="NCBI Taxonomy" id="1033252"/>
    <lineage>
        <taxon>Eukaryota</taxon>
        <taxon>Fungi</taxon>
        <taxon>Dikarya</taxon>
        <taxon>Basidiomycota</taxon>
        <taxon>Agaricomycotina</taxon>
        <taxon>Agaricomycetes</taxon>
        <taxon>Agaricomycetidae</taxon>
        <taxon>Agaricales</taxon>
        <taxon>Marasmiineae</taxon>
        <taxon>Mycenaceae</taxon>
        <taxon>Mycena</taxon>
    </lineage>
</organism>
<evidence type="ECO:0000313" key="2">
    <source>
        <dbReference type="EMBL" id="KAJ7747351.1"/>
    </source>
</evidence>
<gene>
    <name evidence="2" type="ORF">B0H16DRAFT_1851523</name>
</gene>
<dbReference type="AlphaFoldDB" id="A0AAD7N6C4"/>
<feature type="compositionally biased region" description="Polar residues" evidence="1">
    <location>
        <begin position="28"/>
        <end position="39"/>
    </location>
</feature>
<proteinExistence type="predicted"/>
<feature type="compositionally biased region" description="Pro residues" evidence="1">
    <location>
        <begin position="601"/>
        <end position="616"/>
    </location>
</feature>
<feature type="region of interest" description="Disordered" evidence="1">
    <location>
        <begin position="143"/>
        <end position="194"/>
    </location>
</feature>
<feature type="compositionally biased region" description="Polar residues" evidence="1">
    <location>
        <begin position="103"/>
        <end position="114"/>
    </location>
</feature>